<dbReference type="AlphaFoldDB" id="A0A841JVM6"/>
<feature type="region of interest" description="Disordered" evidence="6">
    <location>
        <begin position="1"/>
        <end position="60"/>
    </location>
</feature>
<gene>
    <name evidence="9" type="ORF">HNQ77_003404</name>
</gene>
<dbReference type="InterPro" id="IPR051791">
    <property type="entry name" value="Pra-immunoreactive"/>
</dbReference>
<sequence length="476" mass="52626">MSASSSSSQQTSEFEDVPQRLPSWKQEVNARLDAHRTRRTRSGAEQPALPGLEAARQESRSARVAARVAERYSKAPTYSQMLAAEAANAARAAEAAAVAAQQAHAAAQAILTGLGAGLDTETDLEPELGPELVLDREPGFVAPARVLREEARAEEDRTHEAPVSIVEPAPARIQYHIHPDSLPQSRQAPSHESQNREPAPSRPRIIEDYPTNIEDPFEDAFIAAAQPLPAKLIEFPRELVATRKARPRIAEGPLRDSEGEPEAAQLRIFEVEPEAISHEALYKEPVVDQILPEWHTIQLDARTDQNEGGERPLGRQPARASGSPERRPEKPYSPLLEMLPLHIAPMEDRLMAGIVDAALVLIAFTLFVLVFVACTTHPPMGKPAFAAAGALLVAFFALYQWLFFTYADGTPGMRYAKIALCTFDDENPTRKTMRNRVAALLLSALPLGLGVLWAFLDDDRMTWHDRITRTYQRSYR</sequence>
<dbReference type="Pfam" id="PF06271">
    <property type="entry name" value="RDD"/>
    <property type="match status" value="1"/>
</dbReference>
<evidence type="ECO:0000313" key="10">
    <source>
        <dbReference type="Proteomes" id="UP000538666"/>
    </source>
</evidence>
<protein>
    <submittedName>
        <fullName evidence="9">Putative RDD family membrane protein YckC</fullName>
    </submittedName>
</protein>
<organism evidence="9 10">
    <name type="scientific">Silvibacterium bohemicum</name>
    <dbReference type="NCBI Taxonomy" id="1577686"/>
    <lineage>
        <taxon>Bacteria</taxon>
        <taxon>Pseudomonadati</taxon>
        <taxon>Acidobacteriota</taxon>
        <taxon>Terriglobia</taxon>
        <taxon>Terriglobales</taxon>
        <taxon>Acidobacteriaceae</taxon>
        <taxon>Silvibacterium</taxon>
    </lineage>
</organism>
<keyword evidence="3 7" id="KW-0812">Transmembrane</keyword>
<dbReference type="RefSeq" id="WP_050060536.1">
    <property type="nucleotide sequence ID" value="NZ_JACHEK010000007.1"/>
</dbReference>
<comment type="caution">
    <text evidence="9">The sequence shown here is derived from an EMBL/GenBank/DDBJ whole genome shotgun (WGS) entry which is preliminary data.</text>
</comment>
<feature type="compositionally biased region" description="Basic and acidic residues" evidence="6">
    <location>
        <begin position="303"/>
        <end position="313"/>
    </location>
</feature>
<accession>A0A841JVM6</accession>
<feature type="transmembrane region" description="Helical" evidence="7">
    <location>
        <begin position="384"/>
        <end position="407"/>
    </location>
</feature>
<evidence type="ECO:0000313" key="9">
    <source>
        <dbReference type="EMBL" id="MBB6145443.1"/>
    </source>
</evidence>
<dbReference type="PANTHER" id="PTHR36115">
    <property type="entry name" value="PROLINE-RICH ANTIGEN HOMOLOG-RELATED"/>
    <property type="match status" value="1"/>
</dbReference>
<reference evidence="9 10" key="1">
    <citation type="submission" date="2020-08" db="EMBL/GenBank/DDBJ databases">
        <title>Genomic Encyclopedia of Type Strains, Phase IV (KMG-IV): sequencing the most valuable type-strain genomes for metagenomic binning, comparative biology and taxonomic classification.</title>
        <authorList>
            <person name="Goeker M."/>
        </authorList>
    </citation>
    <scope>NUCLEOTIDE SEQUENCE [LARGE SCALE GENOMIC DNA]</scope>
    <source>
        <strain evidence="9 10">DSM 103733</strain>
    </source>
</reference>
<evidence type="ECO:0000256" key="3">
    <source>
        <dbReference type="ARBA" id="ARBA00022692"/>
    </source>
</evidence>
<keyword evidence="2" id="KW-1003">Cell membrane</keyword>
<evidence type="ECO:0000256" key="7">
    <source>
        <dbReference type="SAM" id="Phobius"/>
    </source>
</evidence>
<keyword evidence="4 7" id="KW-1133">Transmembrane helix</keyword>
<feature type="region of interest" description="Disordered" evidence="6">
    <location>
        <begin position="181"/>
        <end position="207"/>
    </location>
</feature>
<evidence type="ECO:0000259" key="8">
    <source>
        <dbReference type="Pfam" id="PF06271"/>
    </source>
</evidence>
<feature type="transmembrane region" description="Helical" evidence="7">
    <location>
        <begin position="437"/>
        <end position="456"/>
    </location>
</feature>
<keyword evidence="10" id="KW-1185">Reference proteome</keyword>
<dbReference type="OrthoDB" id="9793824at2"/>
<evidence type="ECO:0000256" key="1">
    <source>
        <dbReference type="ARBA" id="ARBA00004651"/>
    </source>
</evidence>
<name>A0A841JVM6_9BACT</name>
<feature type="domain" description="RDD" evidence="8">
    <location>
        <begin position="344"/>
        <end position="468"/>
    </location>
</feature>
<evidence type="ECO:0000256" key="6">
    <source>
        <dbReference type="SAM" id="MobiDB-lite"/>
    </source>
</evidence>
<feature type="compositionally biased region" description="Polar residues" evidence="6">
    <location>
        <begin position="182"/>
        <end position="192"/>
    </location>
</feature>
<dbReference type="InterPro" id="IPR010432">
    <property type="entry name" value="RDD"/>
</dbReference>
<feature type="compositionally biased region" description="Low complexity" evidence="6">
    <location>
        <begin position="1"/>
        <end position="12"/>
    </location>
</feature>
<feature type="transmembrane region" description="Helical" evidence="7">
    <location>
        <begin position="350"/>
        <end position="372"/>
    </location>
</feature>
<evidence type="ECO:0000256" key="2">
    <source>
        <dbReference type="ARBA" id="ARBA00022475"/>
    </source>
</evidence>
<keyword evidence="5 7" id="KW-0472">Membrane</keyword>
<dbReference type="EMBL" id="JACHEK010000007">
    <property type="protein sequence ID" value="MBB6145443.1"/>
    <property type="molecule type" value="Genomic_DNA"/>
</dbReference>
<evidence type="ECO:0000256" key="4">
    <source>
        <dbReference type="ARBA" id="ARBA00022989"/>
    </source>
</evidence>
<dbReference type="GO" id="GO:0005886">
    <property type="term" value="C:plasma membrane"/>
    <property type="evidence" value="ECO:0007669"/>
    <property type="project" value="UniProtKB-SubCell"/>
</dbReference>
<feature type="region of interest" description="Disordered" evidence="6">
    <location>
        <begin position="303"/>
        <end position="332"/>
    </location>
</feature>
<evidence type="ECO:0000256" key="5">
    <source>
        <dbReference type="ARBA" id="ARBA00023136"/>
    </source>
</evidence>
<dbReference type="Proteomes" id="UP000538666">
    <property type="component" value="Unassembled WGS sequence"/>
</dbReference>
<comment type="subcellular location">
    <subcellularLocation>
        <location evidence="1">Cell membrane</location>
        <topology evidence="1">Multi-pass membrane protein</topology>
    </subcellularLocation>
</comment>
<proteinExistence type="predicted"/>